<dbReference type="KEGG" id="arf:AR1Y2_1350"/>
<feature type="domain" description="Tyr recombinase" evidence="4">
    <location>
        <begin position="190"/>
        <end position="362"/>
    </location>
</feature>
<keyword evidence="2" id="KW-0233">DNA recombination</keyword>
<dbReference type="InterPro" id="IPR013762">
    <property type="entry name" value="Integrase-like_cat_sf"/>
</dbReference>
<dbReference type="InterPro" id="IPR044068">
    <property type="entry name" value="CB"/>
</dbReference>
<evidence type="ECO:0000313" key="6">
    <source>
        <dbReference type="EMBL" id="QCP34804.1"/>
    </source>
</evidence>
<accession>A0A4P8IG75</accession>
<evidence type="ECO:0000259" key="5">
    <source>
        <dbReference type="PROSITE" id="PS51900"/>
    </source>
</evidence>
<dbReference type="SUPFAM" id="SSF56349">
    <property type="entry name" value="DNA breaking-rejoining enzymes"/>
    <property type="match status" value="1"/>
</dbReference>
<dbReference type="GO" id="GO:0015074">
    <property type="term" value="P:DNA integration"/>
    <property type="evidence" value="ECO:0007669"/>
    <property type="project" value="InterPro"/>
</dbReference>
<dbReference type="PROSITE" id="PS51900">
    <property type="entry name" value="CB"/>
    <property type="match status" value="1"/>
</dbReference>
<dbReference type="GO" id="GO:0003677">
    <property type="term" value="F:DNA binding"/>
    <property type="evidence" value="ECO:0007669"/>
    <property type="project" value="UniProtKB-UniRule"/>
</dbReference>
<evidence type="ECO:0000256" key="1">
    <source>
        <dbReference type="ARBA" id="ARBA00023125"/>
    </source>
</evidence>
<evidence type="ECO:0000256" key="2">
    <source>
        <dbReference type="ARBA" id="ARBA00023172"/>
    </source>
</evidence>
<gene>
    <name evidence="6" type="ORF">AR1Y2_1350</name>
</gene>
<keyword evidence="1 3" id="KW-0238">DNA-binding</keyword>
<proteinExistence type="predicted"/>
<evidence type="ECO:0000259" key="4">
    <source>
        <dbReference type="PROSITE" id="PS51898"/>
    </source>
</evidence>
<evidence type="ECO:0000313" key="7">
    <source>
        <dbReference type="Proteomes" id="UP000298653"/>
    </source>
</evidence>
<dbReference type="PROSITE" id="PS51898">
    <property type="entry name" value="TYR_RECOMBINASE"/>
    <property type="match status" value="1"/>
</dbReference>
<keyword evidence="7" id="KW-1185">Reference proteome</keyword>
<dbReference type="AlphaFoldDB" id="A0A4P8IG75"/>
<dbReference type="Gene3D" id="1.10.443.10">
    <property type="entry name" value="Intergrase catalytic core"/>
    <property type="match status" value="1"/>
</dbReference>
<dbReference type="InterPro" id="IPR011010">
    <property type="entry name" value="DNA_brk_join_enz"/>
</dbReference>
<dbReference type="RefSeq" id="WP_137328295.1">
    <property type="nucleotide sequence ID" value="NZ_CP040058.1"/>
</dbReference>
<feature type="domain" description="Core-binding (CB)" evidence="5">
    <location>
        <begin position="83"/>
        <end position="174"/>
    </location>
</feature>
<reference evidence="6 7" key="1">
    <citation type="submission" date="2019-05" db="EMBL/GenBank/DDBJ databases">
        <title>Complete genome sequencing of Anaerostipes rhamnosivorans.</title>
        <authorList>
            <person name="Bui T.P.N."/>
            <person name="de Vos W.M."/>
        </authorList>
    </citation>
    <scope>NUCLEOTIDE SEQUENCE [LARGE SCALE GENOMIC DNA]</scope>
    <source>
        <strain evidence="6 7">1y2</strain>
    </source>
</reference>
<sequence length="384" mass="44693">MPTAKKLPSGSWRCQVYSHSVILTDKDGDIVYDKDKKPKKKRIYESFTSDDPTKRGKVEAEAMASDFILNRKGKKKRSKDVDMTLLQAIDKYIDQHSESLSPSTLKDYDTIKRNGFQDIMLLKLREFDEDILQDAINRESKRVSKGRCKNPKPISSKRLRNEYGLIRPVLKKYRKDIDFEEISLPQVAPRNPELIPPEIIFDIIKDTDIELAVLLAMWLSFSQSEIRGLTKSKSINGDYITIREVIVDGKDGPVKKEIGKNKYRNRRHKIPARIKELVDKVEGDVLVPMSGSAIYNKWIRLLDEHELPHITFHDLRHVNASVMALLRIPDKYAQERGGWKSDKVMKKVYQQTFPEERENVDKKIDDYFEKKMQHECNTKKKKST</sequence>
<name>A0A4P8IG75_9FIRM</name>
<dbReference type="EMBL" id="CP040058">
    <property type="protein sequence ID" value="QCP34804.1"/>
    <property type="molecule type" value="Genomic_DNA"/>
</dbReference>
<organism evidence="6 7">
    <name type="scientific">Anaerostipes rhamnosivorans</name>
    <dbReference type="NCBI Taxonomy" id="1229621"/>
    <lineage>
        <taxon>Bacteria</taxon>
        <taxon>Bacillati</taxon>
        <taxon>Bacillota</taxon>
        <taxon>Clostridia</taxon>
        <taxon>Lachnospirales</taxon>
        <taxon>Lachnospiraceae</taxon>
        <taxon>Anaerostipes</taxon>
    </lineage>
</organism>
<dbReference type="InterPro" id="IPR002104">
    <property type="entry name" value="Integrase_catalytic"/>
</dbReference>
<protein>
    <submittedName>
        <fullName evidence="6">Integrase</fullName>
    </submittedName>
</protein>
<evidence type="ECO:0000256" key="3">
    <source>
        <dbReference type="PROSITE-ProRule" id="PRU01248"/>
    </source>
</evidence>
<dbReference type="OrthoDB" id="9785687at2"/>
<dbReference type="GO" id="GO:0006310">
    <property type="term" value="P:DNA recombination"/>
    <property type="evidence" value="ECO:0007669"/>
    <property type="project" value="UniProtKB-KW"/>
</dbReference>
<dbReference type="Proteomes" id="UP000298653">
    <property type="component" value="Chromosome"/>
</dbReference>